<dbReference type="PANTHER" id="PTHR43622:SF7">
    <property type="entry name" value="3-DEHYDROQUINATE SYNTHASE, CHLOROPLASTIC"/>
    <property type="match status" value="1"/>
</dbReference>
<evidence type="ECO:0000256" key="9">
    <source>
        <dbReference type="ARBA" id="ARBA00013031"/>
    </source>
</evidence>
<dbReference type="FunFam" id="3.40.50.1970:FF:000007">
    <property type="entry name" value="Pentafunctional AROM polypeptide"/>
    <property type="match status" value="1"/>
</dbReference>
<dbReference type="GO" id="GO:0005737">
    <property type="term" value="C:cytoplasm"/>
    <property type="evidence" value="ECO:0007669"/>
    <property type="project" value="UniProtKB-SubCell"/>
</dbReference>
<proteinExistence type="inferred from homology"/>
<evidence type="ECO:0000256" key="18">
    <source>
        <dbReference type="ARBA" id="ARBA00023239"/>
    </source>
</evidence>
<dbReference type="STRING" id="222136.BBW65_00580"/>
<evidence type="ECO:0000256" key="16">
    <source>
        <dbReference type="ARBA" id="ARBA00023027"/>
    </source>
</evidence>
<dbReference type="InterPro" id="IPR050071">
    <property type="entry name" value="Dehydroquinate_synthase"/>
</dbReference>
<dbReference type="GO" id="GO:0003856">
    <property type="term" value="F:3-dehydroquinate synthase activity"/>
    <property type="evidence" value="ECO:0007669"/>
    <property type="project" value="UniProtKB-UniRule"/>
</dbReference>
<evidence type="ECO:0000256" key="3">
    <source>
        <dbReference type="ARBA" id="ARBA00001941"/>
    </source>
</evidence>
<dbReference type="InterPro" id="IPR030960">
    <property type="entry name" value="DHQS/DOIS_N"/>
</dbReference>
<accession>A0A1B1U3V1</accession>
<dbReference type="Pfam" id="PF24621">
    <property type="entry name" value="DHQS_C"/>
    <property type="match status" value="1"/>
</dbReference>
<keyword evidence="12" id="KW-0028">Amino-acid biosynthesis</keyword>
<dbReference type="InterPro" id="IPR030963">
    <property type="entry name" value="DHQ_synth_fam"/>
</dbReference>
<dbReference type="AlphaFoldDB" id="A0A1B1U3V1"/>
<comment type="catalytic activity">
    <reaction evidence="1">
        <text>7-phospho-2-dehydro-3-deoxy-D-arabino-heptonate = 3-dehydroquinate + phosphate</text>
        <dbReference type="Rhea" id="RHEA:21968"/>
        <dbReference type="ChEBI" id="CHEBI:32364"/>
        <dbReference type="ChEBI" id="CHEBI:43474"/>
        <dbReference type="ChEBI" id="CHEBI:58394"/>
        <dbReference type="EC" id="4.2.3.4"/>
    </reaction>
</comment>
<dbReference type="GO" id="GO:0000166">
    <property type="term" value="F:nucleotide binding"/>
    <property type="evidence" value="ECO:0007669"/>
    <property type="project" value="UniProtKB-KW"/>
</dbReference>
<evidence type="ECO:0000256" key="6">
    <source>
        <dbReference type="ARBA" id="ARBA00004496"/>
    </source>
</evidence>
<dbReference type="Proteomes" id="UP000092884">
    <property type="component" value="Chromosome"/>
</dbReference>
<dbReference type="GO" id="GO:0046872">
    <property type="term" value="F:metal ion binding"/>
    <property type="evidence" value="ECO:0007669"/>
    <property type="project" value="UniProtKB-KW"/>
</dbReference>
<keyword evidence="16" id="KW-0520">NAD</keyword>
<evidence type="ECO:0000256" key="19">
    <source>
        <dbReference type="ARBA" id="ARBA00023285"/>
    </source>
</evidence>
<evidence type="ECO:0000259" key="21">
    <source>
        <dbReference type="Pfam" id="PF01761"/>
    </source>
</evidence>
<evidence type="ECO:0000256" key="11">
    <source>
        <dbReference type="ARBA" id="ARBA00022490"/>
    </source>
</evidence>
<organism evidence="23 24">
    <name type="scientific">Helicobacter enhydrae</name>
    <dbReference type="NCBI Taxonomy" id="222136"/>
    <lineage>
        <taxon>Bacteria</taxon>
        <taxon>Pseudomonadati</taxon>
        <taxon>Campylobacterota</taxon>
        <taxon>Epsilonproteobacteria</taxon>
        <taxon>Campylobacterales</taxon>
        <taxon>Helicobacteraceae</taxon>
        <taxon>Helicobacter</taxon>
    </lineage>
</organism>
<evidence type="ECO:0000256" key="15">
    <source>
        <dbReference type="ARBA" id="ARBA00022833"/>
    </source>
</evidence>
<name>A0A1B1U3V1_9HELI</name>
<evidence type="ECO:0000256" key="13">
    <source>
        <dbReference type="ARBA" id="ARBA00022723"/>
    </source>
</evidence>
<dbReference type="PANTHER" id="PTHR43622">
    <property type="entry name" value="3-DEHYDROQUINATE SYNTHASE"/>
    <property type="match status" value="1"/>
</dbReference>
<dbReference type="Gene3D" id="1.20.1090.10">
    <property type="entry name" value="Dehydroquinate synthase-like - alpha domain"/>
    <property type="match status" value="1"/>
</dbReference>
<evidence type="ECO:0000256" key="7">
    <source>
        <dbReference type="ARBA" id="ARBA00004661"/>
    </source>
</evidence>
<gene>
    <name evidence="23" type="ORF">BBW65_00580</name>
</gene>
<keyword evidence="15" id="KW-0862">Zinc</keyword>
<sequence>MKTIKLCDSSIYFELPQKLEFEGSVLLISDTNVAPLFLDLIAQKINAPQIHTLVLASGESQKCLKTLEQILNVAFSCKLDRQSTMIALGGGVISDLVGLASGIFMRGIDFVNIPTTLLAQVDASVGGKCGINTQEGKNLIGLFHSPKSVYISPMFLETLAPREWNAGMAEVIKIATCLDERLFDTLFEKQQIKQNPLEVIHSSIKLKADIVRQDPFEKDKRAVLNYGHTFGHIIEKENNYTRYLHGEAVSLGMILANQLAQRLLGFAHSAEVRSLLSLYDLPTHYTITNPQQFLEALFLDKKTKNHQINFILPTQIGSYQQVSPSQEEILTFLSEQY</sequence>
<comment type="subcellular location">
    <subcellularLocation>
        <location evidence="6">Cytoplasm</location>
    </subcellularLocation>
</comment>
<dbReference type="InterPro" id="IPR016037">
    <property type="entry name" value="DHQ_synth_AroB"/>
</dbReference>
<dbReference type="EMBL" id="CP016503">
    <property type="protein sequence ID" value="ANV97402.1"/>
    <property type="molecule type" value="Genomic_DNA"/>
</dbReference>
<dbReference type="EC" id="4.2.3.4" evidence="9 20"/>
<dbReference type="PIRSF" id="PIRSF001455">
    <property type="entry name" value="DHQ_synth"/>
    <property type="match status" value="1"/>
</dbReference>
<evidence type="ECO:0000313" key="23">
    <source>
        <dbReference type="EMBL" id="ANV97402.1"/>
    </source>
</evidence>
<dbReference type="OrthoDB" id="9806583at2"/>
<protein>
    <recommendedName>
        <fullName evidence="10 20">3-dehydroquinate synthase</fullName>
        <ecNumber evidence="9 20">4.2.3.4</ecNumber>
    </recommendedName>
</protein>
<comment type="pathway">
    <text evidence="7">Metabolic intermediate biosynthesis; chorismate biosynthesis; chorismate from D-erythrose 4-phosphate and phosphoenolpyruvate: step 2/7.</text>
</comment>
<comment type="cofactor">
    <cofactor evidence="2">
        <name>NAD(+)</name>
        <dbReference type="ChEBI" id="CHEBI:57540"/>
    </cofactor>
</comment>
<dbReference type="CDD" id="cd08195">
    <property type="entry name" value="DHQS"/>
    <property type="match status" value="1"/>
</dbReference>
<evidence type="ECO:0000256" key="10">
    <source>
        <dbReference type="ARBA" id="ARBA00017684"/>
    </source>
</evidence>
<comment type="function">
    <text evidence="5">Catalyzes the conversion of 3-deoxy-D-arabino-heptulosonate 7-phosphate (DAHP) to dehydroquinate (DHQ).</text>
</comment>
<evidence type="ECO:0000256" key="12">
    <source>
        <dbReference type="ARBA" id="ARBA00022605"/>
    </source>
</evidence>
<evidence type="ECO:0000256" key="14">
    <source>
        <dbReference type="ARBA" id="ARBA00022741"/>
    </source>
</evidence>
<comment type="cofactor">
    <cofactor evidence="3">
        <name>Co(2+)</name>
        <dbReference type="ChEBI" id="CHEBI:48828"/>
    </cofactor>
</comment>
<dbReference type="KEGG" id="het:BBW65_00580"/>
<reference evidence="24" key="1">
    <citation type="submission" date="2016-07" db="EMBL/GenBank/DDBJ databases">
        <authorList>
            <person name="Florea S."/>
            <person name="Webb J.S."/>
            <person name="Jaromczyk J."/>
            <person name="Schardl C.L."/>
        </authorList>
    </citation>
    <scope>NUCLEOTIDE SEQUENCE [LARGE SCALE GENOMIC DNA]</scope>
    <source>
        <strain evidence="24">MIT 01-6242</strain>
    </source>
</reference>
<dbReference type="GO" id="GO:0009073">
    <property type="term" value="P:aromatic amino acid family biosynthetic process"/>
    <property type="evidence" value="ECO:0007669"/>
    <property type="project" value="UniProtKB-KW"/>
</dbReference>
<keyword evidence="19" id="KW-0170">Cobalt</keyword>
<keyword evidence="17" id="KW-0057">Aromatic amino acid biosynthesis</keyword>
<feature type="domain" description="3-dehydroquinate synthase N-terminal" evidence="21">
    <location>
        <begin position="53"/>
        <end position="165"/>
    </location>
</feature>
<evidence type="ECO:0000256" key="17">
    <source>
        <dbReference type="ARBA" id="ARBA00023141"/>
    </source>
</evidence>
<keyword evidence="24" id="KW-1185">Reference proteome</keyword>
<evidence type="ECO:0000313" key="24">
    <source>
        <dbReference type="Proteomes" id="UP000092884"/>
    </source>
</evidence>
<dbReference type="GO" id="GO:0008652">
    <property type="term" value="P:amino acid biosynthetic process"/>
    <property type="evidence" value="ECO:0007669"/>
    <property type="project" value="UniProtKB-KW"/>
</dbReference>
<evidence type="ECO:0000256" key="2">
    <source>
        <dbReference type="ARBA" id="ARBA00001911"/>
    </source>
</evidence>
<dbReference type="NCBIfam" id="TIGR01357">
    <property type="entry name" value="aroB"/>
    <property type="match status" value="1"/>
</dbReference>
<evidence type="ECO:0000256" key="1">
    <source>
        <dbReference type="ARBA" id="ARBA00001393"/>
    </source>
</evidence>
<keyword evidence="11" id="KW-0963">Cytoplasm</keyword>
<keyword evidence="14" id="KW-0547">Nucleotide-binding</keyword>
<dbReference type="Pfam" id="PF01761">
    <property type="entry name" value="DHQ_synthase"/>
    <property type="match status" value="1"/>
</dbReference>
<evidence type="ECO:0000259" key="22">
    <source>
        <dbReference type="Pfam" id="PF24621"/>
    </source>
</evidence>
<evidence type="ECO:0000256" key="4">
    <source>
        <dbReference type="ARBA" id="ARBA00001947"/>
    </source>
</evidence>
<evidence type="ECO:0000256" key="8">
    <source>
        <dbReference type="ARBA" id="ARBA00005412"/>
    </source>
</evidence>
<dbReference type="GO" id="GO:0009423">
    <property type="term" value="P:chorismate biosynthetic process"/>
    <property type="evidence" value="ECO:0007669"/>
    <property type="project" value="UniProtKB-UniRule"/>
</dbReference>
<comment type="cofactor">
    <cofactor evidence="4">
        <name>Zn(2+)</name>
        <dbReference type="ChEBI" id="CHEBI:29105"/>
    </cofactor>
</comment>
<keyword evidence="13" id="KW-0479">Metal-binding</keyword>
<feature type="domain" description="3-dehydroquinate synthase C-terminal" evidence="22">
    <location>
        <begin position="167"/>
        <end position="303"/>
    </location>
</feature>
<keyword evidence="18" id="KW-0456">Lyase</keyword>
<dbReference type="RefSeq" id="WP_066338349.1">
    <property type="nucleotide sequence ID" value="NZ_CP016503.1"/>
</dbReference>
<comment type="similarity">
    <text evidence="8">Belongs to the sugar phosphate cyclases superfamily. Dehydroquinate synthase family.</text>
</comment>
<evidence type="ECO:0000256" key="5">
    <source>
        <dbReference type="ARBA" id="ARBA00003485"/>
    </source>
</evidence>
<dbReference type="Gene3D" id="3.40.50.1970">
    <property type="match status" value="1"/>
</dbReference>
<dbReference type="InterPro" id="IPR056179">
    <property type="entry name" value="DHQS_C"/>
</dbReference>
<dbReference type="SUPFAM" id="SSF56796">
    <property type="entry name" value="Dehydroquinate synthase-like"/>
    <property type="match status" value="1"/>
</dbReference>
<evidence type="ECO:0000256" key="20">
    <source>
        <dbReference type="NCBIfam" id="TIGR01357"/>
    </source>
</evidence>